<organism evidence="8 9">
    <name type="scientific">Streptomyces viridiviolaceus</name>
    <dbReference type="NCBI Taxonomy" id="68282"/>
    <lineage>
        <taxon>Bacteria</taxon>
        <taxon>Bacillati</taxon>
        <taxon>Actinomycetota</taxon>
        <taxon>Actinomycetes</taxon>
        <taxon>Kitasatosporales</taxon>
        <taxon>Streptomycetaceae</taxon>
        <taxon>Streptomyces</taxon>
    </lineage>
</organism>
<dbReference type="InterPro" id="IPR009075">
    <property type="entry name" value="AcylCo_DH/oxidase_C"/>
</dbReference>
<keyword evidence="9" id="KW-1185">Reference proteome</keyword>
<dbReference type="SUPFAM" id="SSF47203">
    <property type="entry name" value="Acyl-CoA dehydrogenase C-terminal domain-like"/>
    <property type="match status" value="1"/>
</dbReference>
<dbReference type="Pfam" id="PF00441">
    <property type="entry name" value="Acyl-CoA_dh_1"/>
    <property type="match status" value="1"/>
</dbReference>
<dbReference type="RefSeq" id="WP_189876325.1">
    <property type="nucleotide sequence ID" value="NZ_BMWA01000020.1"/>
</dbReference>
<dbReference type="SUPFAM" id="SSF56645">
    <property type="entry name" value="Acyl-CoA dehydrogenase NM domain-like"/>
    <property type="match status" value="1"/>
</dbReference>
<dbReference type="EMBL" id="JBHSYM010000048">
    <property type="protein sequence ID" value="MFC7014492.1"/>
    <property type="molecule type" value="Genomic_DNA"/>
</dbReference>
<evidence type="ECO:0000256" key="2">
    <source>
        <dbReference type="ARBA" id="ARBA00009347"/>
    </source>
</evidence>
<name>A0ABW2E561_9ACTN</name>
<evidence type="ECO:0000256" key="1">
    <source>
        <dbReference type="ARBA" id="ARBA00001974"/>
    </source>
</evidence>
<feature type="domain" description="Acyl-CoA dehydrogenase/oxidase N-terminal" evidence="7">
    <location>
        <begin position="5"/>
        <end position="85"/>
    </location>
</feature>
<evidence type="ECO:0000256" key="3">
    <source>
        <dbReference type="ARBA" id="ARBA00022630"/>
    </source>
</evidence>
<comment type="cofactor">
    <cofactor evidence="1">
        <name>FAD</name>
        <dbReference type="ChEBI" id="CHEBI:57692"/>
    </cofactor>
</comment>
<dbReference type="Pfam" id="PF02771">
    <property type="entry name" value="Acyl-CoA_dh_N"/>
    <property type="match status" value="1"/>
</dbReference>
<dbReference type="InterPro" id="IPR009100">
    <property type="entry name" value="AcylCoA_DH/oxidase_NM_dom_sf"/>
</dbReference>
<dbReference type="Proteomes" id="UP001596409">
    <property type="component" value="Unassembled WGS sequence"/>
</dbReference>
<evidence type="ECO:0000256" key="5">
    <source>
        <dbReference type="ARBA" id="ARBA00023002"/>
    </source>
</evidence>
<keyword evidence="5" id="KW-0560">Oxidoreductase</keyword>
<feature type="domain" description="Acyl-CoA dehydrogenase/oxidase C-terminal" evidence="6">
    <location>
        <begin position="193"/>
        <end position="296"/>
    </location>
</feature>
<proteinExistence type="inferred from homology"/>
<dbReference type="PANTHER" id="PTHR43884">
    <property type="entry name" value="ACYL-COA DEHYDROGENASE"/>
    <property type="match status" value="1"/>
</dbReference>
<dbReference type="InterPro" id="IPR037069">
    <property type="entry name" value="AcylCoA_DH/ox_N_sf"/>
</dbReference>
<dbReference type="Gene3D" id="1.20.140.10">
    <property type="entry name" value="Butyryl-CoA Dehydrogenase, subunit A, domain 3"/>
    <property type="match status" value="1"/>
</dbReference>
<evidence type="ECO:0000259" key="7">
    <source>
        <dbReference type="Pfam" id="PF02771"/>
    </source>
</evidence>
<protein>
    <submittedName>
        <fullName evidence="8">Acyl-CoA dehydrogenase family protein</fullName>
    </submittedName>
</protein>
<gene>
    <name evidence="8" type="ORF">ACFQMH_22780</name>
</gene>
<evidence type="ECO:0000256" key="4">
    <source>
        <dbReference type="ARBA" id="ARBA00022827"/>
    </source>
</evidence>
<evidence type="ECO:0000259" key="6">
    <source>
        <dbReference type="Pfam" id="PF00441"/>
    </source>
</evidence>
<dbReference type="PANTHER" id="PTHR43884:SF20">
    <property type="entry name" value="ACYL-COA DEHYDROGENASE FADE28"/>
    <property type="match status" value="1"/>
</dbReference>
<accession>A0ABW2E561</accession>
<reference evidence="9" key="1">
    <citation type="journal article" date="2019" name="Int. J. Syst. Evol. Microbiol.">
        <title>The Global Catalogue of Microorganisms (GCM) 10K type strain sequencing project: providing services to taxonomists for standard genome sequencing and annotation.</title>
        <authorList>
            <consortium name="The Broad Institute Genomics Platform"/>
            <consortium name="The Broad Institute Genome Sequencing Center for Infectious Disease"/>
            <person name="Wu L."/>
            <person name="Ma J."/>
        </authorList>
    </citation>
    <scope>NUCLEOTIDE SEQUENCE [LARGE SCALE GENOMIC DNA]</scope>
    <source>
        <strain evidence="9">JCM 4855</strain>
    </source>
</reference>
<dbReference type="Gene3D" id="1.10.540.10">
    <property type="entry name" value="Acyl-CoA dehydrogenase/oxidase, N-terminal domain"/>
    <property type="match status" value="1"/>
</dbReference>
<sequence length="333" mass="35297">MSQLATELSDLVDDLVRGHAATDAADERRALWEQARELGLHRVGIAEERGGSGGAFEDLLTIVGALGRNGVSLPVIETSTADWVIAHGAGLTDRVATLFLADHPLDTTAGTLTSKLRGVPWARDSEVLVVCAPGTAPLLVDLGHPSVEVRPGENLAGEPRDVVVLDDVPVTARADGGPDAEQVRTRLALLWSGAVAGAAHGAFRLTKTYVAERRQFGGPLLKIPAVAGNLALMRVELLQADAALSLALDGRPSPFAVESARLVTATAATTVARIAHQLHGAMGITQEYPLHRFTRRLWAWRDAVTSERECAESLGHRAAALGEEETWDLLTPA</sequence>
<dbReference type="InterPro" id="IPR036250">
    <property type="entry name" value="AcylCo_DH-like_C"/>
</dbReference>
<evidence type="ECO:0000313" key="9">
    <source>
        <dbReference type="Proteomes" id="UP001596409"/>
    </source>
</evidence>
<comment type="caution">
    <text evidence="8">The sequence shown here is derived from an EMBL/GenBank/DDBJ whole genome shotgun (WGS) entry which is preliminary data.</text>
</comment>
<dbReference type="InterPro" id="IPR013786">
    <property type="entry name" value="AcylCoA_DH/ox_N"/>
</dbReference>
<comment type="similarity">
    <text evidence="2">Belongs to the acyl-CoA dehydrogenase family.</text>
</comment>
<evidence type="ECO:0000313" key="8">
    <source>
        <dbReference type="EMBL" id="MFC7014492.1"/>
    </source>
</evidence>
<keyword evidence="4" id="KW-0274">FAD</keyword>
<keyword evidence="3" id="KW-0285">Flavoprotein</keyword>